<comment type="caution">
    <text evidence="1">The sequence shown here is derived from an EMBL/GenBank/DDBJ whole genome shotgun (WGS) entry which is preliminary data.</text>
</comment>
<organism evidence="1 2">
    <name type="scientific">Rhizobium leguminosarum</name>
    <dbReference type="NCBI Taxonomy" id="384"/>
    <lineage>
        <taxon>Bacteria</taxon>
        <taxon>Pseudomonadati</taxon>
        <taxon>Pseudomonadota</taxon>
        <taxon>Alphaproteobacteria</taxon>
        <taxon>Hyphomicrobiales</taxon>
        <taxon>Rhizobiaceae</taxon>
        <taxon>Rhizobium/Agrobacterium group</taxon>
        <taxon>Rhizobium</taxon>
    </lineage>
</organism>
<dbReference type="Proteomes" id="UP000471705">
    <property type="component" value="Unassembled WGS sequence"/>
</dbReference>
<dbReference type="RefSeq" id="WP_164047896.1">
    <property type="nucleotide sequence ID" value="NZ_WUFV01000012.1"/>
</dbReference>
<evidence type="ECO:0000313" key="1">
    <source>
        <dbReference type="EMBL" id="NEK17215.1"/>
    </source>
</evidence>
<gene>
    <name evidence="1" type="ORF">GR257_20485</name>
</gene>
<evidence type="ECO:0000313" key="2">
    <source>
        <dbReference type="Proteomes" id="UP000471705"/>
    </source>
</evidence>
<accession>A0A7K3VJA5</accession>
<dbReference type="EMBL" id="WUFV01000012">
    <property type="protein sequence ID" value="NEK17215.1"/>
    <property type="molecule type" value="Genomic_DNA"/>
</dbReference>
<name>A0A7K3VJA5_RHILE</name>
<reference evidence="1 2" key="1">
    <citation type="submission" date="2019-12" db="EMBL/GenBank/DDBJ databases">
        <title>Rhizobium genotypes associated with high levels of biological nitrogen fixation by grain legumes in a temperate-maritime cropping system.</title>
        <authorList>
            <person name="Maluk M."/>
            <person name="Francesc Ferrando Molina F."/>
            <person name="Lopez Del Egido L."/>
            <person name="Lafos M."/>
            <person name="Langarica-Fuentes A."/>
            <person name="Gebre Yohannes G."/>
            <person name="Young M.W."/>
            <person name="Martin P."/>
            <person name="Gantlett R."/>
            <person name="Kenicer G."/>
            <person name="Hawes C."/>
            <person name="Begg G.S."/>
            <person name="Quilliam R.S."/>
            <person name="Squire G.R."/>
            <person name="Poole P.S."/>
            <person name="Young P.W."/>
            <person name="Iannetta P.M."/>
            <person name="James E.K."/>
        </authorList>
    </citation>
    <scope>NUCLEOTIDE SEQUENCE [LARGE SCALE GENOMIC DNA]</scope>
    <source>
        <strain evidence="1 2">JHI54</strain>
    </source>
</reference>
<protein>
    <submittedName>
        <fullName evidence="1">Uncharacterized protein</fullName>
    </submittedName>
</protein>
<sequence length="57" mass="5911">MSRLSFEAAPVVARHFSGTGSTAKADERLKASLFAEPSSASQLLKAGKNHAPVIGDV</sequence>
<proteinExistence type="predicted"/>
<dbReference type="AlphaFoldDB" id="A0A7K3VJA5"/>